<keyword evidence="8" id="KW-1185">Reference proteome</keyword>
<keyword evidence="2 5" id="KW-0285">Flavoprotein</keyword>
<dbReference type="Gene3D" id="3.50.50.60">
    <property type="entry name" value="FAD/NAD(P)-binding domain"/>
    <property type="match status" value="1"/>
</dbReference>
<dbReference type="EC" id="1.-.-.-" evidence="5"/>
<reference evidence="7 8" key="1">
    <citation type="submission" date="2019-11" db="EMBL/GenBank/DDBJ databases">
        <title>Whole genome sequence of Oryza granulata.</title>
        <authorList>
            <person name="Li W."/>
        </authorList>
    </citation>
    <scope>NUCLEOTIDE SEQUENCE [LARGE SCALE GENOMIC DNA]</scope>
    <source>
        <strain evidence="8">cv. Menghai</strain>
        <tissue evidence="7">Leaf</tissue>
    </source>
</reference>
<evidence type="ECO:0000256" key="1">
    <source>
        <dbReference type="ARBA" id="ARBA00009183"/>
    </source>
</evidence>
<comment type="caution">
    <text evidence="7">The sequence shown here is derived from an EMBL/GenBank/DDBJ whole genome shotgun (WGS) entry which is preliminary data.</text>
</comment>
<dbReference type="Pfam" id="PF00743">
    <property type="entry name" value="FMO-like"/>
    <property type="match status" value="1"/>
</dbReference>
<gene>
    <name evidence="7" type="ORF">E2562_001078</name>
</gene>
<feature type="region of interest" description="Disordered" evidence="6">
    <location>
        <begin position="117"/>
        <end position="140"/>
    </location>
</feature>
<dbReference type="EMBL" id="SPHZ02000003">
    <property type="protein sequence ID" value="KAF0922680.1"/>
    <property type="molecule type" value="Genomic_DNA"/>
</dbReference>
<keyword evidence="4 5" id="KW-0560">Oxidoreductase</keyword>
<evidence type="ECO:0000256" key="2">
    <source>
        <dbReference type="ARBA" id="ARBA00022630"/>
    </source>
</evidence>
<feature type="compositionally biased region" description="Polar residues" evidence="6">
    <location>
        <begin position="125"/>
        <end position="140"/>
    </location>
</feature>
<evidence type="ECO:0000256" key="6">
    <source>
        <dbReference type="SAM" id="MobiDB-lite"/>
    </source>
</evidence>
<keyword evidence="5" id="KW-0503">Monooxygenase</keyword>
<evidence type="ECO:0000256" key="4">
    <source>
        <dbReference type="ARBA" id="ARBA00023002"/>
    </source>
</evidence>
<dbReference type="GO" id="GO:0050661">
    <property type="term" value="F:NADP binding"/>
    <property type="evidence" value="ECO:0007669"/>
    <property type="project" value="InterPro"/>
</dbReference>
<dbReference type="SUPFAM" id="SSF51905">
    <property type="entry name" value="FAD/NAD(P)-binding domain"/>
    <property type="match status" value="1"/>
</dbReference>
<name>A0A6G1ED10_9ORYZ</name>
<sequence length="140" mass="15369">MPSTEGEAASEDEDAVRTPWAATSASLYASLRTNLPREVMGFLDFPFAATGVGGGADDDPCRFPGHEEVLRYMEAFARQFDLYGLVRFETEVVRVRREDGGGGRWAVMSRKLGVKGKPKCDDNHSSSNSTHLKTCQSYGE</sequence>
<dbReference type="PANTHER" id="PTHR23023">
    <property type="entry name" value="DIMETHYLANILINE MONOOXYGENASE"/>
    <property type="match status" value="1"/>
</dbReference>
<dbReference type="InterPro" id="IPR036188">
    <property type="entry name" value="FAD/NAD-bd_sf"/>
</dbReference>
<evidence type="ECO:0000256" key="5">
    <source>
        <dbReference type="RuleBase" id="RU361177"/>
    </source>
</evidence>
<dbReference type="GO" id="GO:0004499">
    <property type="term" value="F:N,N-dimethylaniline monooxygenase activity"/>
    <property type="evidence" value="ECO:0007669"/>
    <property type="project" value="InterPro"/>
</dbReference>
<evidence type="ECO:0000313" key="8">
    <source>
        <dbReference type="Proteomes" id="UP000479710"/>
    </source>
</evidence>
<keyword evidence="3 5" id="KW-0274">FAD</keyword>
<dbReference type="OrthoDB" id="688996at2759"/>
<dbReference type="GO" id="GO:0050660">
    <property type="term" value="F:flavin adenine dinucleotide binding"/>
    <property type="evidence" value="ECO:0007669"/>
    <property type="project" value="InterPro"/>
</dbReference>
<dbReference type="AlphaFoldDB" id="A0A6G1ED10"/>
<dbReference type="InterPro" id="IPR020946">
    <property type="entry name" value="Flavin_mOase-like"/>
</dbReference>
<comment type="cofactor">
    <cofactor evidence="5">
        <name>FAD</name>
        <dbReference type="ChEBI" id="CHEBI:57692"/>
    </cofactor>
</comment>
<accession>A0A6G1ED10</accession>
<protein>
    <recommendedName>
        <fullName evidence="5">Flavin-containing monooxygenase</fullName>
        <ecNumber evidence="5">1.-.-.-</ecNumber>
    </recommendedName>
</protein>
<comment type="similarity">
    <text evidence="1 5">Belongs to the FMO family.</text>
</comment>
<evidence type="ECO:0000313" key="7">
    <source>
        <dbReference type="EMBL" id="KAF0922680.1"/>
    </source>
</evidence>
<dbReference type="InterPro" id="IPR050346">
    <property type="entry name" value="FMO-like"/>
</dbReference>
<evidence type="ECO:0000256" key="3">
    <source>
        <dbReference type="ARBA" id="ARBA00022827"/>
    </source>
</evidence>
<dbReference type="Proteomes" id="UP000479710">
    <property type="component" value="Unassembled WGS sequence"/>
</dbReference>
<proteinExistence type="inferred from homology"/>
<organism evidence="7 8">
    <name type="scientific">Oryza meyeriana var. granulata</name>
    <dbReference type="NCBI Taxonomy" id="110450"/>
    <lineage>
        <taxon>Eukaryota</taxon>
        <taxon>Viridiplantae</taxon>
        <taxon>Streptophyta</taxon>
        <taxon>Embryophyta</taxon>
        <taxon>Tracheophyta</taxon>
        <taxon>Spermatophyta</taxon>
        <taxon>Magnoliopsida</taxon>
        <taxon>Liliopsida</taxon>
        <taxon>Poales</taxon>
        <taxon>Poaceae</taxon>
        <taxon>BOP clade</taxon>
        <taxon>Oryzoideae</taxon>
        <taxon>Oryzeae</taxon>
        <taxon>Oryzinae</taxon>
        <taxon>Oryza</taxon>
        <taxon>Oryza meyeriana</taxon>
    </lineage>
</organism>